<name>A0A6A6V4T4_9PLEO</name>
<sequence>MEGNVEDIADLVGNLNITGGKTQNHRQAEPRSARSHLVSLQDAIRKLIRPTDTLVSESRSLKSRVESSGSSGNLEELCSLQDSVGKLTDIASKLQNTLDTLNHASENSVIIYLKSPGGLSGARTSTKLFSHFEGEIRRIVCEFLKKECTQDMLWKIAEECYKQASKCRGSLDIEHYFDLLDESSLVQPYDPDFESEDYYEHENRLMCDEDYAVVWREQTALRDERREESRKNGRHVWVGFWVEVLNKTLGGPTLFYPSASFGTQHLDFDVVPQYLFRTFDARSSGVNNESMIASIASLSPSQEMRRTNLLQLDCDKAAKLLHDHLTKDCFSGDNVDNLMSWTSSLLFAIQYAVWRRYWQDCDPSDIKLCIVDTGEYPKGQFIHDIWLLQRYYEAAKRLEDDSVRNFFDFRLNREDYYNGEYLSQGAVNITGRSCVVSLQQLIDAGLFQLYPEFADPSGSDRWAKRVLELRDKWLKEQSTSNQEIVLAAKVARECFGKFDPYDVSCILLAFKNRKRKSANPFVELRMQSPPKWAEKPIEVRRYWSACKVLKEKTNAWIIGSPLQAEKALRELFD</sequence>
<organism evidence="2 3">
    <name type="scientific">Sporormia fimetaria CBS 119925</name>
    <dbReference type="NCBI Taxonomy" id="1340428"/>
    <lineage>
        <taxon>Eukaryota</taxon>
        <taxon>Fungi</taxon>
        <taxon>Dikarya</taxon>
        <taxon>Ascomycota</taxon>
        <taxon>Pezizomycotina</taxon>
        <taxon>Dothideomycetes</taxon>
        <taxon>Pleosporomycetidae</taxon>
        <taxon>Pleosporales</taxon>
        <taxon>Sporormiaceae</taxon>
        <taxon>Sporormia</taxon>
    </lineage>
</organism>
<evidence type="ECO:0000313" key="3">
    <source>
        <dbReference type="Proteomes" id="UP000799440"/>
    </source>
</evidence>
<dbReference type="Pfam" id="PF24494">
    <property type="entry name" value="DUF7587"/>
    <property type="match status" value="1"/>
</dbReference>
<evidence type="ECO:0000313" key="2">
    <source>
        <dbReference type="EMBL" id="KAF2744331.1"/>
    </source>
</evidence>
<protein>
    <recommendedName>
        <fullName evidence="1">DUF7587 domain-containing protein</fullName>
    </recommendedName>
</protein>
<dbReference type="EMBL" id="MU006589">
    <property type="protein sequence ID" value="KAF2744331.1"/>
    <property type="molecule type" value="Genomic_DNA"/>
</dbReference>
<dbReference type="InterPro" id="IPR056009">
    <property type="entry name" value="DUF7587"/>
</dbReference>
<evidence type="ECO:0000259" key="1">
    <source>
        <dbReference type="Pfam" id="PF24494"/>
    </source>
</evidence>
<dbReference type="Proteomes" id="UP000799440">
    <property type="component" value="Unassembled WGS sequence"/>
</dbReference>
<dbReference type="AlphaFoldDB" id="A0A6A6V4T4"/>
<feature type="domain" description="DUF7587" evidence="1">
    <location>
        <begin position="271"/>
        <end position="384"/>
    </location>
</feature>
<reference evidence="2" key="1">
    <citation type="journal article" date="2020" name="Stud. Mycol.">
        <title>101 Dothideomycetes genomes: a test case for predicting lifestyles and emergence of pathogens.</title>
        <authorList>
            <person name="Haridas S."/>
            <person name="Albert R."/>
            <person name="Binder M."/>
            <person name="Bloem J."/>
            <person name="Labutti K."/>
            <person name="Salamov A."/>
            <person name="Andreopoulos B."/>
            <person name="Baker S."/>
            <person name="Barry K."/>
            <person name="Bills G."/>
            <person name="Bluhm B."/>
            <person name="Cannon C."/>
            <person name="Castanera R."/>
            <person name="Culley D."/>
            <person name="Daum C."/>
            <person name="Ezra D."/>
            <person name="Gonzalez J."/>
            <person name="Henrissat B."/>
            <person name="Kuo A."/>
            <person name="Liang C."/>
            <person name="Lipzen A."/>
            <person name="Lutzoni F."/>
            <person name="Magnuson J."/>
            <person name="Mondo S."/>
            <person name="Nolan M."/>
            <person name="Ohm R."/>
            <person name="Pangilinan J."/>
            <person name="Park H.-J."/>
            <person name="Ramirez L."/>
            <person name="Alfaro M."/>
            <person name="Sun H."/>
            <person name="Tritt A."/>
            <person name="Yoshinaga Y."/>
            <person name="Zwiers L.-H."/>
            <person name="Turgeon B."/>
            <person name="Goodwin S."/>
            <person name="Spatafora J."/>
            <person name="Crous P."/>
            <person name="Grigoriev I."/>
        </authorList>
    </citation>
    <scope>NUCLEOTIDE SEQUENCE</scope>
    <source>
        <strain evidence="2">CBS 119925</strain>
    </source>
</reference>
<gene>
    <name evidence="2" type="ORF">M011DRAFT_429255</name>
</gene>
<dbReference type="OrthoDB" id="4152607at2759"/>
<accession>A0A6A6V4T4</accession>
<keyword evidence="3" id="KW-1185">Reference proteome</keyword>
<proteinExistence type="predicted"/>